<dbReference type="Proteomes" id="UP000327493">
    <property type="component" value="Chromosome 12"/>
</dbReference>
<evidence type="ECO:0000313" key="2">
    <source>
        <dbReference type="Proteomes" id="UP000327493"/>
    </source>
</evidence>
<dbReference type="AlphaFoldDB" id="A0A5J5D1I4"/>
<organism evidence="1 2">
    <name type="scientific">Etheostoma spectabile</name>
    <name type="common">orangethroat darter</name>
    <dbReference type="NCBI Taxonomy" id="54343"/>
    <lineage>
        <taxon>Eukaryota</taxon>
        <taxon>Metazoa</taxon>
        <taxon>Chordata</taxon>
        <taxon>Craniata</taxon>
        <taxon>Vertebrata</taxon>
        <taxon>Euteleostomi</taxon>
        <taxon>Actinopterygii</taxon>
        <taxon>Neopterygii</taxon>
        <taxon>Teleostei</taxon>
        <taxon>Neoteleostei</taxon>
        <taxon>Acanthomorphata</taxon>
        <taxon>Eupercaria</taxon>
        <taxon>Perciformes</taxon>
        <taxon>Percoidei</taxon>
        <taxon>Percidae</taxon>
        <taxon>Etheostomatinae</taxon>
        <taxon>Etheostoma</taxon>
    </lineage>
</organism>
<dbReference type="PANTHER" id="PTHR47331">
    <property type="entry name" value="PHD-TYPE DOMAIN-CONTAINING PROTEIN"/>
    <property type="match status" value="1"/>
</dbReference>
<dbReference type="PANTHER" id="PTHR47331:SF5">
    <property type="entry name" value="RIBONUCLEASE H"/>
    <property type="match status" value="1"/>
</dbReference>
<evidence type="ECO:0000313" key="1">
    <source>
        <dbReference type="EMBL" id="KAA8587339.1"/>
    </source>
</evidence>
<sequence>MPLPFKTRPQLSENKRLALVRLKQLKRKFERNPRFKDDYIKFMDSVFKDGDAERAENQNPADHASRGLKVAELVSSTWLTGPKFLWEREIIAQKTIPQLMMGDPEVKKHPGIFPRDGVITRLIIGTAMKKVSIKAEDRLSMSSEHMKSTQTNRNTKMSDLPANRVIPHHQFLSVGWIVLGPFLLSRVAESISG</sequence>
<gene>
    <name evidence="1" type="ORF">FQN60_016201</name>
</gene>
<proteinExistence type="predicted"/>
<dbReference type="EMBL" id="VOFY01000012">
    <property type="protein sequence ID" value="KAA8587339.1"/>
    <property type="molecule type" value="Genomic_DNA"/>
</dbReference>
<reference evidence="1 2" key="1">
    <citation type="submission" date="2019-08" db="EMBL/GenBank/DDBJ databases">
        <title>A chromosome-level genome assembly, high-density linkage maps, and genome scans reveal the genomic architecture of hybrid incompatibilities underlying speciation via character displacement in darters (Percidae: Etheostominae).</title>
        <authorList>
            <person name="Moran R.L."/>
            <person name="Catchen J.M."/>
            <person name="Fuller R.C."/>
        </authorList>
    </citation>
    <scope>NUCLEOTIDE SEQUENCE [LARGE SCALE GENOMIC DNA]</scope>
    <source>
        <strain evidence="1">EspeVRDwgs_2016</strain>
        <tissue evidence="1">Muscle</tissue>
    </source>
</reference>
<accession>A0A5J5D1I4</accession>
<name>A0A5J5D1I4_9PERO</name>
<comment type="caution">
    <text evidence="1">The sequence shown here is derived from an EMBL/GenBank/DDBJ whole genome shotgun (WGS) entry which is preliminary data.</text>
</comment>
<keyword evidence="2" id="KW-1185">Reference proteome</keyword>
<protein>
    <submittedName>
        <fullName evidence="1">Uncharacterized protein</fullName>
    </submittedName>
</protein>